<name>A0A8T6ZLN2_9BURK</name>
<dbReference type="AlphaFoldDB" id="A0A8T6ZLN2"/>
<reference evidence="1" key="1">
    <citation type="journal article" date="2015" name="Genome Announc.">
        <title>Draft Genome Sequence of the Polyhydroxyalkanoate-Producing Bacterium Burkholderia sacchari LMG 19450 Isolated from Brazilian Sugarcane Plantation Soil.</title>
        <authorList>
            <person name="Alexandrino P.M."/>
            <person name="Mendonca T.T."/>
            <person name="Guaman Bautista L.P."/>
            <person name="Cherix J."/>
            <person name="Lozano-Sakalauskas G.C."/>
            <person name="Fujita A."/>
            <person name="Ramos Filho E."/>
            <person name="Long P."/>
            <person name="Padilla G."/>
            <person name="Taciro M.K."/>
            <person name="Gomez J.G."/>
            <person name="Silva L.F."/>
        </authorList>
    </citation>
    <scope>NUCLEOTIDE SEQUENCE</scope>
    <source>
        <strain evidence="1">LMG 19450</strain>
    </source>
</reference>
<evidence type="ECO:0000313" key="2">
    <source>
        <dbReference type="Proteomes" id="UP000030460"/>
    </source>
</evidence>
<reference evidence="1" key="2">
    <citation type="submission" date="2020-04" db="EMBL/GenBank/DDBJ databases">
        <authorList>
            <person name="Alexandrino P."/>
            <person name="Mendonca T."/>
            <person name="Guaman L."/>
            <person name="Cherix J."/>
            <person name="Lozano-Sakalauskas G."/>
            <person name="Fujita A."/>
            <person name="Filho E.R."/>
            <person name="Long P."/>
            <person name="Padilla G."/>
            <person name="Taciro M.K."/>
            <person name="Gomez J.G."/>
            <person name="Silva L.F."/>
            <person name="Torres M."/>
        </authorList>
    </citation>
    <scope>NUCLEOTIDE SEQUENCE</scope>
    <source>
        <strain evidence="1">LMG 19450</strain>
    </source>
</reference>
<proteinExistence type="predicted"/>
<organism evidence="1 2">
    <name type="scientific">Paraburkholderia sacchari</name>
    <dbReference type="NCBI Taxonomy" id="159450"/>
    <lineage>
        <taxon>Bacteria</taxon>
        <taxon>Pseudomonadati</taxon>
        <taxon>Pseudomonadota</taxon>
        <taxon>Betaproteobacteria</taxon>
        <taxon>Burkholderiales</taxon>
        <taxon>Burkholderiaceae</taxon>
        <taxon>Paraburkholderia</taxon>
    </lineage>
</organism>
<protein>
    <submittedName>
        <fullName evidence="1">Uncharacterized protein</fullName>
    </submittedName>
</protein>
<dbReference type="EMBL" id="JTDB02000012">
    <property type="protein sequence ID" value="NLP65164.1"/>
    <property type="molecule type" value="Genomic_DNA"/>
</dbReference>
<keyword evidence="2" id="KW-1185">Reference proteome</keyword>
<dbReference type="Proteomes" id="UP000030460">
    <property type="component" value="Unassembled WGS sequence"/>
</dbReference>
<dbReference type="NCBIfam" id="NF035938">
    <property type="entry name" value="EboA_domain"/>
    <property type="match status" value="1"/>
</dbReference>
<dbReference type="OrthoDB" id="325673at2"/>
<accession>A0A8T6ZLN2</accession>
<comment type="caution">
    <text evidence="1">The sequence shown here is derived from an EMBL/GenBank/DDBJ whole genome shotgun (WGS) entry which is preliminary data.</text>
</comment>
<dbReference type="RefSeq" id="WP_052148497.1">
    <property type="nucleotide sequence ID" value="NZ_CADFGF010000020.1"/>
</dbReference>
<sequence>MDTPMRFDAAEALSALLGAHLSHEANTFRSSATNEIRNGVSMQRLAQLLALASRHARAGVPLALTPDELRRLDAGIPGWSPVRWSVLETLRIALLLASPDREGDVFPAAFEHCFRFADHGESCALYRALPLLPRGERFVWRAREGCRSNMRSLFEAVALDSPYPAQHFDDVAWRQLVIKAVFIDAPLWRIDGLDRRLSPELARMALDLADERRSAGRAVSPQTWLCLGPYAGERGLRALQKELAEGDDQGKRGALLAIARAGALTAERHWLRTAFNTHTPFIEQARQDGFTQRTFRFLSPLQEDRS</sequence>
<gene>
    <name evidence="1" type="ORF">NH14_029335</name>
</gene>
<evidence type="ECO:0000313" key="1">
    <source>
        <dbReference type="EMBL" id="NLP65164.1"/>
    </source>
</evidence>
<dbReference type="InterPro" id="IPR047715">
    <property type="entry name" value="EboA_dom"/>
</dbReference>